<sequence length="428" mass="47900">MTDVPLAFHCEHTAKASRVLALVSINEGPASLQSIFVCADAETAEEVSCLLHSAWFQGPSSHLQAAVGRLLASLPDEQASALKHYADHALAGTWPLHPDRRAASSRSPFDILEDEDEEVSSDEDPEHSSRDRLADLPGRVVRITSMLELHVYEPNRLFTAARAAGWEPMPHSDHDPDDLVGAVMTLADYPQIPGAEGLGNEMSGEFLAPHKGDEQKHQPPDFAALFPIPDCSCDQEDCEDCSSWHLTPRTADVLHTALCVLSDQAFDDADELGDEPAQKDHPDWGTFTRLPRITWNQNHDWRRQFARACYDLANDLRQGHWPLPRCFAEEMALHLALEDSDADEDTIQFDEDHAALPTGRDDYDWEGCSECLFQDHDVLQLFDLALDGIEDPDTEINQYYGIGDMRPEAWFNAFKNASPRDPQRGFHR</sequence>
<evidence type="ECO:0000256" key="1">
    <source>
        <dbReference type="SAM" id="MobiDB-lite"/>
    </source>
</evidence>
<gene>
    <name evidence="2" type="ORF">GCM10009550_24670</name>
</gene>
<organism evidence="2 3">
    <name type="scientific">Actinocorallia libanotica</name>
    <dbReference type="NCBI Taxonomy" id="46162"/>
    <lineage>
        <taxon>Bacteria</taxon>
        <taxon>Bacillati</taxon>
        <taxon>Actinomycetota</taxon>
        <taxon>Actinomycetes</taxon>
        <taxon>Streptosporangiales</taxon>
        <taxon>Thermomonosporaceae</taxon>
        <taxon>Actinocorallia</taxon>
    </lineage>
</organism>
<accession>A0ABP4BG99</accession>
<name>A0ABP4BG99_9ACTN</name>
<comment type="caution">
    <text evidence="2">The sequence shown here is derived from an EMBL/GenBank/DDBJ whole genome shotgun (WGS) entry which is preliminary data.</text>
</comment>
<dbReference type="EMBL" id="BAAAHH010000008">
    <property type="protein sequence ID" value="GAA0948382.1"/>
    <property type="molecule type" value="Genomic_DNA"/>
</dbReference>
<evidence type="ECO:0000313" key="2">
    <source>
        <dbReference type="EMBL" id="GAA0948382.1"/>
    </source>
</evidence>
<feature type="region of interest" description="Disordered" evidence="1">
    <location>
        <begin position="101"/>
        <end position="133"/>
    </location>
</feature>
<protein>
    <submittedName>
        <fullName evidence="2">Uncharacterized protein</fullName>
    </submittedName>
</protein>
<dbReference type="Proteomes" id="UP001500665">
    <property type="component" value="Unassembled WGS sequence"/>
</dbReference>
<keyword evidence="3" id="KW-1185">Reference proteome</keyword>
<reference evidence="3" key="1">
    <citation type="journal article" date="2019" name="Int. J. Syst. Evol. Microbiol.">
        <title>The Global Catalogue of Microorganisms (GCM) 10K type strain sequencing project: providing services to taxonomists for standard genome sequencing and annotation.</title>
        <authorList>
            <consortium name="The Broad Institute Genomics Platform"/>
            <consortium name="The Broad Institute Genome Sequencing Center for Infectious Disease"/>
            <person name="Wu L."/>
            <person name="Ma J."/>
        </authorList>
    </citation>
    <scope>NUCLEOTIDE SEQUENCE [LARGE SCALE GENOMIC DNA]</scope>
    <source>
        <strain evidence="3">JCM 10696</strain>
    </source>
</reference>
<feature type="compositionally biased region" description="Acidic residues" evidence="1">
    <location>
        <begin position="111"/>
        <end position="125"/>
    </location>
</feature>
<evidence type="ECO:0000313" key="3">
    <source>
        <dbReference type="Proteomes" id="UP001500665"/>
    </source>
</evidence>
<proteinExistence type="predicted"/>